<evidence type="ECO:0000313" key="6">
    <source>
        <dbReference type="Proteomes" id="UP000198751"/>
    </source>
</evidence>
<dbReference type="InterPro" id="IPR000182">
    <property type="entry name" value="GNAT_dom"/>
</dbReference>
<accession>A0A1H1TU55</accession>
<dbReference type="PROSITE" id="PS51186">
    <property type="entry name" value="GNAT"/>
    <property type="match status" value="1"/>
</dbReference>
<dbReference type="AlphaFoldDB" id="A0A1H1TU55"/>
<reference evidence="6" key="1">
    <citation type="submission" date="2016-10" db="EMBL/GenBank/DDBJ databases">
        <authorList>
            <person name="Varghese N."/>
            <person name="Submissions S."/>
        </authorList>
    </citation>
    <scope>NUCLEOTIDE SEQUENCE [LARGE SCALE GENOMIC DNA]</scope>
    <source>
        <strain evidence="6">IMMIB L-1606</strain>
    </source>
</reference>
<evidence type="ECO:0000256" key="3">
    <source>
        <dbReference type="SAM" id="MobiDB-lite"/>
    </source>
</evidence>
<dbReference type="Proteomes" id="UP000198751">
    <property type="component" value="Chromosome I"/>
</dbReference>
<feature type="compositionally biased region" description="Polar residues" evidence="3">
    <location>
        <begin position="178"/>
        <end position="191"/>
    </location>
</feature>
<evidence type="ECO:0000259" key="4">
    <source>
        <dbReference type="PROSITE" id="PS51186"/>
    </source>
</evidence>
<name>A0A1H1TU55_9MICC</name>
<sequence length="191" mass="20369">MTPGAGLRIRELTRNDWTVVKDIWAEGIATGNATFEQAPPSWEDFDAGRRPDLRLVAEDHGTVIGWAAGSPVSSRPVYSGVIDHSIYISPAVNGHGHGSRLLAAFIRHCHAAGVWTIQSNVFPENTASLALHQRHGFTIVGTRRRIGLMVYGPHAGIWRDTVLIEHRSPDSPAGAAGSPSQPVTSGSSGPG</sequence>
<dbReference type="CDD" id="cd04301">
    <property type="entry name" value="NAT_SF"/>
    <property type="match status" value="1"/>
</dbReference>
<keyword evidence="1 5" id="KW-0808">Transferase</keyword>
<protein>
    <submittedName>
        <fullName evidence="5">Phosphinothricin acetyltransferase</fullName>
    </submittedName>
</protein>
<gene>
    <name evidence="5" type="ORF">SAMN04489743_0501</name>
</gene>
<dbReference type="GO" id="GO:0016747">
    <property type="term" value="F:acyltransferase activity, transferring groups other than amino-acyl groups"/>
    <property type="evidence" value="ECO:0007669"/>
    <property type="project" value="InterPro"/>
</dbReference>
<dbReference type="PANTHER" id="PTHR43072">
    <property type="entry name" value="N-ACETYLTRANSFERASE"/>
    <property type="match status" value="1"/>
</dbReference>
<dbReference type="PANTHER" id="PTHR43072:SF23">
    <property type="entry name" value="UPF0039 PROTEIN C11D3.02C"/>
    <property type="match status" value="1"/>
</dbReference>
<keyword evidence="6" id="KW-1185">Reference proteome</keyword>
<dbReference type="SUPFAM" id="SSF55729">
    <property type="entry name" value="Acyl-CoA N-acyltransferases (Nat)"/>
    <property type="match status" value="1"/>
</dbReference>
<evidence type="ECO:0000313" key="5">
    <source>
        <dbReference type="EMBL" id="SDS63694.1"/>
    </source>
</evidence>
<dbReference type="Gene3D" id="3.40.630.30">
    <property type="match status" value="1"/>
</dbReference>
<proteinExistence type="predicted"/>
<feature type="domain" description="N-acetyltransferase" evidence="4">
    <location>
        <begin position="7"/>
        <end position="163"/>
    </location>
</feature>
<evidence type="ECO:0000256" key="1">
    <source>
        <dbReference type="ARBA" id="ARBA00022679"/>
    </source>
</evidence>
<dbReference type="Pfam" id="PF00583">
    <property type="entry name" value="Acetyltransf_1"/>
    <property type="match status" value="1"/>
</dbReference>
<keyword evidence="2" id="KW-0012">Acyltransferase</keyword>
<organism evidence="5 6">
    <name type="scientific">Pseudarthrobacter equi</name>
    <dbReference type="NCBI Taxonomy" id="728066"/>
    <lineage>
        <taxon>Bacteria</taxon>
        <taxon>Bacillati</taxon>
        <taxon>Actinomycetota</taxon>
        <taxon>Actinomycetes</taxon>
        <taxon>Micrococcales</taxon>
        <taxon>Micrococcaceae</taxon>
        <taxon>Pseudarthrobacter</taxon>
    </lineage>
</organism>
<dbReference type="InterPro" id="IPR016181">
    <property type="entry name" value="Acyl_CoA_acyltransferase"/>
</dbReference>
<dbReference type="EMBL" id="LT629779">
    <property type="protein sequence ID" value="SDS63694.1"/>
    <property type="molecule type" value="Genomic_DNA"/>
</dbReference>
<evidence type="ECO:0000256" key="2">
    <source>
        <dbReference type="ARBA" id="ARBA00023315"/>
    </source>
</evidence>
<feature type="region of interest" description="Disordered" evidence="3">
    <location>
        <begin position="168"/>
        <end position="191"/>
    </location>
</feature>
<dbReference type="RefSeq" id="WP_231994420.1">
    <property type="nucleotide sequence ID" value="NZ_LT629779.1"/>
</dbReference>